<feature type="compositionally biased region" description="Basic and acidic residues" evidence="1">
    <location>
        <begin position="526"/>
        <end position="540"/>
    </location>
</feature>
<feature type="compositionally biased region" description="Basic and acidic residues" evidence="1">
    <location>
        <begin position="477"/>
        <end position="488"/>
    </location>
</feature>
<feature type="signal peptide" evidence="2">
    <location>
        <begin position="1"/>
        <end position="23"/>
    </location>
</feature>
<feature type="region of interest" description="Disordered" evidence="1">
    <location>
        <begin position="1073"/>
        <end position="1121"/>
    </location>
</feature>
<feature type="compositionally biased region" description="Basic residues" evidence="1">
    <location>
        <begin position="240"/>
        <end position="256"/>
    </location>
</feature>
<feature type="compositionally biased region" description="Basic and acidic residues" evidence="1">
    <location>
        <begin position="142"/>
        <end position="156"/>
    </location>
</feature>
<evidence type="ECO:0000313" key="4">
    <source>
        <dbReference type="Proteomes" id="UP001152795"/>
    </source>
</evidence>
<feature type="compositionally biased region" description="Polar residues" evidence="1">
    <location>
        <begin position="401"/>
        <end position="419"/>
    </location>
</feature>
<feature type="region of interest" description="Disordered" evidence="1">
    <location>
        <begin position="879"/>
        <end position="922"/>
    </location>
</feature>
<feature type="compositionally biased region" description="Basic and acidic residues" evidence="1">
    <location>
        <begin position="191"/>
        <end position="234"/>
    </location>
</feature>
<feature type="compositionally biased region" description="Polar residues" evidence="1">
    <location>
        <begin position="1073"/>
        <end position="1082"/>
    </location>
</feature>
<comment type="caution">
    <text evidence="3">The sequence shown here is derived from an EMBL/GenBank/DDBJ whole genome shotgun (WGS) entry which is preliminary data.</text>
</comment>
<name>A0A7D9DAL0_PARCT</name>
<feature type="region of interest" description="Disordered" evidence="1">
    <location>
        <begin position="477"/>
        <end position="540"/>
    </location>
</feature>
<accession>A0A7D9DAL0</accession>
<feature type="compositionally biased region" description="Polar residues" evidence="1">
    <location>
        <begin position="442"/>
        <end position="451"/>
    </location>
</feature>
<reference evidence="3" key="1">
    <citation type="submission" date="2020-04" db="EMBL/GenBank/DDBJ databases">
        <authorList>
            <person name="Alioto T."/>
            <person name="Alioto T."/>
            <person name="Gomez Garrido J."/>
        </authorList>
    </citation>
    <scope>NUCLEOTIDE SEQUENCE</scope>
    <source>
        <strain evidence="3">A484AB</strain>
    </source>
</reference>
<organism evidence="3 4">
    <name type="scientific">Paramuricea clavata</name>
    <name type="common">Red gorgonian</name>
    <name type="synonym">Violescent sea-whip</name>
    <dbReference type="NCBI Taxonomy" id="317549"/>
    <lineage>
        <taxon>Eukaryota</taxon>
        <taxon>Metazoa</taxon>
        <taxon>Cnidaria</taxon>
        <taxon>Anthozoa</taxon>
        <taxon>Octocorallia</taxon>
        <taxon>Malacalcyonacea</taxon>
        <taxon>Plexauridae</taxon>
        <taxon>Paramuricea</taxon>
    </lineage>
</organism>
<evidence type="ECO:0000256" key="2">
    <source>
        <dbReference type="SAM" id="SignalP"/>
    </source>
</evidence>
<keyword evidence="2" id="KW-0732">Signal</keyword>
<feature type="compositionally biased region" description="Basic and acidic residues" evidence="1">
    <location>
        <begin position="495"/>
        <end position="513"/>
    </location>
</feature>
<proteinExistence type="predicted"/>
<feature type="compositionally biased region" description="Polar residues" evidence="1">
    <location>
        <begin position="886"/>
        <end position="919"/>
    </location>
</feature>
<gene>
    <name evidence="3" type="ORF">PACLA_8A084345</name>
</gene>
<feature type="chain" id="PRO_5043792443" evidence="2">
    <location>
        <begin position="24"/>
        <end position="1121"/>
    </location>
</feature>
<protein>
    <submittedName>
        <fullName evidence="3">Uncharacterized protein</fullName>
    </submittedName>
</protein>
<feature type="region of interest" description="Disordered" evidence="1">
    <location>
        <begin position="326"/>
        <end position="457"/>
    </location>
</feature>
<keyword evidence="4" id="KW-1185">Reference proteome</keyword>
<evidence type="ECO:0000256" key="1">
    <source>
        <dbReference type="SAM" id="MobiDB-lite"/>
    </source>
</evidence>
<evidence type="ECO:0000313" key="3">
    <source>
        <dbReference type="EMBL" id="CAB3978695.1"/>
    </source>
</evidence>
<feature type="compositionally biased region" description="Basic and acidic residues" evidence="1">
    <location>
        <begin position="281"/>
        <end position="292"/>
    </location>
</feature>
<dbReference type="OrthoDB" id="10627428at2759"/>
<feature type="compositionally biased region" description="Polar residues" evidence="1">
    <location>
        <begin position="836"/>
        <end position="864"/>
    </location>
</feature>
<dbReference type="Proteomes" id="UP001152795">
    <property type="component" value="Unassembled WGS sequence"/>
</dbReference>
<dbReference type="EMBL" id="CACRXK020000134">
    <property type="protein sequence ID" value="CAB3978695.1"/>
    <property type="molecule type" value="Genomic_DNA"/>
</dbReference>
<sequence>MSKILEAYFLAGIFVTLLCFACGKQNSKSTDVGQHTTDKSYNRLQHLTDDDSLITTVEKPPPQHTQHTRAHQAKVTDILVTSAQKIPLKLNENKQHRFRKEKLRFTNKDRQLLQKVRHSKNWLSRIVNKNNAISKKVIRRKSRDDGTYDDEKIQSKEEDEDEDVQLIIIPRKPRKHSPPKVQDADENDNEEIQKSDDEHDDSEHNDRISENAEDSENSKDDSENSENSRKDSKKPYFMSKKFRQRLKNYKHFHRKSKSTDDDATLTLERVAPETEDDDDESKNKHQPDEEDYNIHLKVKDKSGTHVKLSGDLPGKIENLMAVGEDGGEVQIKNTRKNSKAKSAEDLKIVNSQGGDDDSTTDEIAQNLLKIKSGKLKHSPYPSTILLKTDGGVNENPKLASEGSSNQRPTPLKTQGSNEPQALPADTLTSLTRDEANAKAGQPANQQPSNNIFAPMEFKNGDDELMATSRLLDIAQKADDVSSLKDVKDPSNTVKEQPKESLKDLTKGVAERQTSKAFLKSAPMSPDDYKKQSEDLDKESDDNWYKMQSLEDRVVNEGSSAKTGKDVGSYNGQKVSLNKASKDLKCTILLFGVKTKLKMKKKALNFTVSGLLKRTSPPIVLPDRTIHGTERHRFEIHDLTDISGGKWKAVHIPDKDISSMLEIANQKNSGKMSLDIQHETPGSPEDEVAGVQMPNEVHGRVHAFEHDLMNNKSENSTVGKLIIATDNEHKGKEVGSLHPVHPTVIKLRGYMKEEEPKNREVIHRKTSVKPSLVVAKIPDDDDGDDSDDLPLRKLPTPIIAPLRKTRPRIKPGSMRSDILAGVIHPADKPRVLLTPKLTVSDNPKKSSVSQNATATHNEAKNTQGTDDPAVLEKIKSLLLKSSPGSKQPSENINAPTKTESQATTFRNTQPDTQNLPASKQPNRDGLFLPPKFARPSDAFSNHATVLNRISEPKRDALLIGIIRALLARDRVKTSSASRTMNGAAAGLPHYNRQAILQGLQNLQMSKTVGTAQNDPAVPRGGTGNPAMPGKNLDEIYQKEREKDVKQELGRANEEALEAKKMRVDERQMLANYNSFLNPESRSNWGKVAGMGGPTQSQTPDGQLLSMLGSPQLNMLEDNPSET</sequence>
<dbReference type="AlphaFoldDB" id="A0A7D9DAL0"/>
<feature type="region of interest" description="Disordered" evidence="1">
    <location>
        <begin position="833"/>
        <end position="867"/>
    </location>
</feature>
<feature type="region of interest" description="Disordered" evidence="1">
    <location>
        <begin position="142"/>
        <end position="292"/>
    </location>
</feature>